<proteinExistence type="predicted"/>
<reference evidence="1 2" key="1">
    <citation type="submission" date="2019-06" db="EMBL/GenBank/DDBJ databases">
        <title>Sequencing the genomes of 1000 actinobacteria strains.</title>
        <authorList>
            <person name="Klenk H.-P."/>
        </authorList>
    </citation>
    <scope>NUCLEOTIDE SEQUENCE [LARGE SCALE GENOMIC DNA]</scope>
    <source>
        <strain evidence="1 2">DSM 41649</strain>
    </source>
</reference>
<dbReference type="RefSeq" id="WP_145789669.1">
    <property type="nucleotide sequence ID" value="NZ_BAAABR010000089.1"/>
</dbReference>
<organism evidence="1 2">
    <name type="scientific">Kitasatospora atroaurantiaca</name>
    <dbReference type="NCBI Taxonomy" id="285545"/>
    <lineage>
        <taxon>Bacteria</taxon>
        <taxon>Bacillati</taxon>
        <taxon>Actinomycetota</taxon>
        <taxon>Actinomycetes</taxon>
        <taxon>Kitasatosporales</taxon>
        <taxon>Streptomycetaceae</taxon>
        <taxon>Kitasatospora</taxon>
    </lineage>
</organism>
<dbReference type="OrthoDB" id="4324451at2"/>
<dbReference type="Proteomes" id="UP000318416">
    <property type="component" value="Unassembled WGS sequence"/>
</dbReference>
<gene>
    <name evidence="1" type="ORF">FB465_2106</name>
</gene>
<protein>
    <submittedName>
        <fullName evidence="1">Uncharacterized protein</fullName>
    </submittedName>
</protein>
<dbReference type="AlphaFoldDB" id="A0A561EN98"/>
<name>A0A561EN98_9ACTN</name>
<dbReference type="EMBL" id="VIVR01000001">
    <property type="protein sequence ID" value="TWE17101.1"/>
    <property type="molecule type" value="Genomic_DNA"/>
</dbReference>
<accession>A0A561EN98</accession>
<comment type="caution">
    <text evidence="1">The sequence shown here is derived from an EMBL/GenBank/DDBJ whole genome shotgun (WGS) entry which is preliminary data.</text>
</comment>
<evidence type="ECO:0000313" key="1">
    <source>
        <dbReference type="EMBL" id="TWE17101.1"/>
    </source>
</evidence>
<keyword evidence="2" id="KW-1185">Reference proteome</keyword>
<evidence type="ECO:0000313" key="2">
    <source>
        <dbReference type="Proteomes" id="UP000318416"/>
    </source>
</evidence>
<sequence length="192" mass="21062">MAQNIAECGTCGETNFCNWYGKDAPKDSYGRIDRDYMDSNPVAYCSEECRDKADAGPTTPEDTVATNQIPTDLSDLIALLNATPANERQQISDRLAAQLGDQERSYKLFDEAETVVRNDEQIEVLRGELGGAIGEALMSIREAEGLIDRLASNGVYDIEYAESVAAADLRHVVAEASRAMRIAQALQSHIER</sequence>